<keyword evidence="2" id="KW-1185">Reference proteome</keyword>
<dbReference type="EMBL" id="ML736343">
    <property type="protein sequence ID" value="KAE8372755.1"/>
    <property type="molecule type" value="Genomic_DNA"/>
</dbReference>
<sequence>MISRGLPFSLSLSCSPFLSLSLSPDAVLLRLDSPSFVWFGGPLSVIPISLSANRPARTRDPSMGRFFLVS</sequence>
<protein>
    <submittedName>
        <fullName evidence="1">Uncharacterized protein</fullName>
    </submittedName>
</protein>
<dbReference type="AlphaFoldDB" id="A0A5N7ASB9"/>
<dbReference type="Proteomes" id="UP000326198">
    <property type="component" value="Unassembled WGS sequence"/>
</dbReference>
<accession>A0A5N7ASB9</accession>
<name>A0A5N7ASB9_9EURO</name>
<gene>
    <name evidence="1" type="ORF">BDV26DRAFT_273505</name>
</gene>
<evidence type="ECO:0000313" key="2">
    <source>
        <dbReference type="Proteomes" id="UP000326198"/>
    </source>
</evidence>
<reference evidence="1 2" key="1">
    <citation type="submission" date="2019-04" db="EMBL/GenBank/DDBJ databases">
        <title>Friends and foes A comparative genomics studyof 23 Aspergillus species from section Flavi.</title>
        <authorList>
            <consortium name="DOE Joint Genome Institute"/>
            <person name="Kjaerbolling I."/>
            <person name="Vesth T."/>
            <person name="Frisvad J.C."/>
            <person name="Nybo J.L."/>
            <person name="Theobald S."/>
            <person name="Kildgaard S."/>
            <person name="Isbrandt T."/>
            <person name="Kuo A."/>
            <person name="Sato A."/>
            <person name="Lyhne E.K."/>
            <person name="Kogle M.E."/>
            <person name="Wiebenga A."/>
            <person name="Kun R.S."/>
            <person name="Lubbers R.J."/>
            <person name="Makela M.R."/>
            <person name="Barry K."/>
            <person name="Chovatia M."/>
            <person name="Clum A."/>
            <person name="Daum C."/>
            <person name="Haridas S."/>
            <person name="He G."/>
            <person name="LaButti K."/>
            <person name="Lipzen A."/>
            <person name="Mondo S."/>
            <person name="Riley R."/>
            <person name="Salamov A."/>
            <person name="Simmons B.A."/>
            <person name="Magnuson J.K."/>
            <person name="Henrissat B."/>
            <person name="Mortensen U.H."/>
            <person name="Larsen T.O."/>
            <person name="Devries R.P."/>
            <person name="Grigoriev I.V."/>
            <person name="Machida M."/>
            <person name="Baker S.E."/>
            <person name="Andersen M.R."/>
        </authorList>
    </citation>
    <scope>NUCLEOTIDE SEQUENCE [LARGE SCALE GENOMIC DNA]</scope>
    <source>
        <strain evidence="1 2">IBT 29228</strain>
    </source>
</reference>
<organism evidence="1 2">
    <name type="scientific">Aspergillus bertholletiae</name>
    <dbReference type="NCBI Taxonomy" id="1226010"/>
    <lineage>
        <taxon>Eukaryota</taxon>
        <taxon>Fungi</taxon>
        <taxon>Dikarya</taxon>
        <taxon>Ascomycota</taxon>
        <taxon>Pezizomycotina</taxon>
        <taxon>Eurotiomycetes</taxon>
        <taxon>Eurotiomycetidae</taxon>
        <taxon>Eurotiales</taxon>
        <taxon>Aspergillaceae</taxon>
        <taxon>Aspergillus</taxon>
        <taxon>Aspergillus subgen. Circumdati</taxon>
    </lineage>
</organism>
<proteinExistence type="predicted"/>
<evidence type="ECO:0000313" key="1">
    <source>
        <dbReference type="EMBL" id="KAE8372755.1"/>
    </source>
</evidence>